<keyword evidence="3" id="KW-1185">Reference proteome</keyword>
<comment type="caution">
    <text evidence="2">The sequence shown here is derived from an EMBL/GenBank/DDBJ whole genome shotgun (WGS) entry which is preliminary data.</text>
</comment>
<gene>
    <name evidence="2" type="ORF">EGR_02308</name>
</gene>
<feature type="region of interest" description="Disordered" evidence="1">
    <location>
        <begin position="135"/>
        <end position="172"/>
    </location>
</feature>
<organism evidence="2 3">
    <name type="scientific">Echinococcus granulosus</name>
    <name type="common">Hydatid tapeworm</name>
    <dbReference type="NCBI Taxonomy" id="6210"/>
    <lineage>
        <taxon>Eukaryota</taxon>
        <taxon>Metazoa</taxon>
        <taxon>Spiralia</taxon>
        <taxon>Lophotrochozoa</taxon>
        <taxon>Platyhelminthes</taxon>
        <taxon>Cestoda</taxon>
        <taxon>Eucestoda</taxon>
        <taxon>Cyclophyllidea</taxon>
        <taxon>Taeniidae</taxon>
        <taxon>Echinococcus</taxon>
        <taxon>Echinococcus granulosus group</taxon>
    </lineage>
</organism>
<dbReference type="GeneID" id="36338023"/>
<dbReference type="RefSeq" id="XP_024354063.1">
    <property type="nucleotide sequence ID" value="XM_024491557.1"/>
</dbReference>
<feature type="compositionally biased region" description="Polar residues" evidence="1">
    <location>
        <begin position="145"/>
        <end position="162"/>
    </location>
</feature>
<protein>
    <submittedName>
        <fullName evidence="2">Uncharacterized protein</fullName>
    </submittedName>
</protein>
<feature type="region of interest" description="Disordered" evidence="1">
    <location>
        <begin position="51"/>
        <end position="91"/>
    </location>
</feature>
<dbReference type="AlphaFoldDB" id="W6UWK4"/>
<evidence type="ECO:0000256" key="1">
    <source>
        <dbReference type="SAM" id="MobiDB-lite"/>
    </source>
</evidence>
<feature type="compositionally biased region" description="Basic and acidic residues" evidence="1">
    <location>
        <begin position="51"/>
        <end position="83"/>
    </location>
</feature>
<feature type="compositionally biased region" description="Acidic residues" evidence="1">
    <location>
        <begin position="422"/>
        <end position="433"/>
    </location>
</feature>
<name>W6UWK4_ECHGR</name>
<evidence type="ECO:0000313" key="3">
    <source>
        <dbReference type="Proteomes" id="UP000019149"/>
    </source>
</evidence>
<proteinExistence type="predicted"/>
<feature type="compositionally biased region" description="Basic and acidic residues" evidence="1">
    <location>
        <begin position="475"/>
        <end position="487"/>
    </location>
</feature>
<feature type="compositionally biased region" description="Polar residues" evidence="1">
    <location>
        <begin position="408"/>
        <end position="421"/>
    </location>
</feature>
<feature type="compositionally biased region" description="Gly residues" evidence="1">
    <location>
        <begin position="234"/>
        <end position="243"/>
    </location>
</feature>
<dbReference type="EMBL" id="APAU02000010">
    <property type="protein sequence ID" value="EUB62867.1"/>
    <property type="molecule type" value="Genomic_DNA"/>
</dbReference>
<reference evidence="2 3" key="1">
    <citation type="journal article" date="2013" name="Nat. Genet.">
        <title>The genome of the hydatid tapeworm Echinococcus granulosus.</title>
        <authorList>
            <person name="Zheng H."/>
            <person name="Zhang W."/>
            <person name="Zhang L."/>
            <person name="Zhang Z."/>
            <person name="Li J."/>
            <person name="Lu G."/>
            <person name="Zhu Y."/>
            <person name="Wang Y."/>
            <person name="Huang Y."/>
            <person name="Liu J."/>
            <person name="Kang H."/>
            <person name="Chen J."/>
            <person name="Wang L."/>
            <person name="Chen A."/>
            <person name="Yu S."/>
            <person name="Gao Z."/>
            <person name="Jin L."/>
            <person name="Gu W."/>
            <person name="Wang Z."/>
            <person name="Zhao L."/>
            <person name="Shi B."/>
            <person name="Wen H."/>
            <person name="Lin R."/>
            <person name="Jones M.K."/>
            <person name="Brejova B."/>
            <person name="Vinar T."/>
            <person name="Zhao G."/>
            <person name="McManus D.P."/>
            <person name="Chen Z."/>
            <person name="Zhou Y."/>
            <person name="Wang S."/>
        </authorList>
    </citation>
    <scope>NUCLEOTIDE SEQUENCE [LARGE SCALE GENOMIC DNA]</scope>
</reference>
<dbReference type="CTD" id="36338023"/>
<dbReference type="OMA" id="MLPLDWK"/>
<feature type="region of interest" description="Disordered" evidence="1">
    <location>
        <begin position="187"/>
        <end position="591"/>
    </location>
</feature>
<sequence>MVNCGIALGPLKCIEICFPQRGMATSCDYMDARVCRIVGCGSNIMKSYRHEERAKSHTTETRIRGDVRFDSKGEEPRRFDGPRRPRGGYKNLSYETESERKVHLTRYNDGLIIQVSNDRCRNSNASLIYRRGHSVIHPQPPLKSNFKSVNNGHPTDTSSRSRNHFETSGRQRSFSFREGLANIPEPSMLPLDWKPDASGIPTDFRFQDEHQPKAVQCGNIGRRGEWNRSSSARRGGGGGGLSNGGRKMRRRGGAGDDTTASFRVADNGIVHDRDNQTGERPRSGPHGRGNMRGSRSSRRGGAWRGATDVHLGSKDETQGNGPGAGEHGNPENLEDSTSTDDGQYQLTVDLKVDDDQPVDVNSGHENGREEHMDGGLCIMVEPHQETVDSSEEEEETGDSKDAFEAPAASSTSNTDGETSESSNEELEAVEVPEENVSQTGRGSAESGPSKQESAQKSSEETQASDDLQEFQGPLHESEVSKISEERMSQTNTPMEFTKADSKRKTPQAETPPEITEACSIQNEKTHDLTHSGPITPEESDGNAQPNQESGDCETSFESVPADESHNSSASIISGEIDLSEESVTPGKPEMSAGNVERITKEGHLESSISKDTSIKRKKNDPVPLNHGQVMKFNVRLFLTPSLHYTLVPLDCGVLSLDVLPSPIILRVKLELHLTSLNIYRRNYFLFSCFRYQSPAYLRQ</sequence>
<evidence type="ECO:0000313" key="2">
    <source>
        <dbReference type="EMBL" id="EUB62867.1"/>
    </source>
</evidence>
<dbReference type="KEGG" id="egl:EGR_02308"/>
<dbReference type="Proteomes" id="UP000019149">
    <property type="component" value="Unassembled WGS sequence"/>
</dbReference>
<dbReference type="OrthoDB" id="10368378at2759"/>
<feature type="compositionally biased region" description="Basic and acidic residues" evidence="1">
    <location>
        <begin position="269"/>
        <end position="282"/>
    </location>
</feature>
<accession>W6UWK4</accession>